<gene>
    <name evidence="2" type="ORF">LPB301_00800</name>
</gene>
<evidence type="ECO:0000313" key="2">
    <source>
        <dbReference type="EMBL" id="OBY67674.1"/>
    </source>
</evidence>
<dbReference type="AlphaFoldDB" id="A0A1B8U718"/>
<sequence length="186" mass="22002">MHISLIKLIFLIVFISVSVNTGAQNKSEKKSITWSKNVKVKKLDFKGKIDKNSKNIAQTGANIIIVPYAKKGGKYLYRVLAKFYKYKSWINTNSELILNHEQLHFDIAELYARKMRKEILKTKLSNKKIEESDYRRIHKKLFKEYIQYQKKYDLETDFSRSESLQNKWKKFIAQQLSGLEKFALNI</sequence>
<dbReference type="EMBL" id="LSFL01000002">
    <property type="protein sequence ID" value="OBY67674.1"/>
    <property type="molecule type" value="Genomic_DNA"/>
</dbReference>
<dbReference type="Pfam" id="PF06037">
    <property type="entry name" value="DUF922"/>
    <property type="match status" value="1"/>
</dbReference>
<dbReference type="OrthoDB" id="5431540at2"/>
<name>A0A1B8U718_9FLAO</name>
<dbReference type="STRING" id="996801.BW723_08705"/>
<keyword evidence="1" id="KW-0732">Signal</keyword>
<evidence type="ECO:0008006" key="4">
    <source>
        <dbReference type="Google" id="ProtNLM"/>
    </source>
</evidence>
<organism evidence="2 3">
    <name type="scientific">Polaribacter reichenbachii</name>
    <dbReference type="NCBI Taxonomy" id="996801"/>
    <lineage>
        <taxon>Bacteria</taxon>
        <taxon>Pseudomonadati</taxon>
        <taxon>Bacteroidota</taxon>
        <taxon>Flavobacteriia</taxon>
        <taxon>Flavobacteriales</taxon>
        <taxon>Flavobacteriaceae</taxon>
    </lineage>
</organism>
<comment type="caution">
    <text evidence="2">The sequence shown here is derived from an EMBL/GenBank/DDBJ whole genome shotgun (WGS) entry which is preliminary data.</text>
</comment>
<evidence type="ECO:0000313" key="3">
    <source>
        <dbReference type="Proteomes" id="UP000092612"/>
    </source>
</evidence>
<feature type="signal peptide" evidence="1">
    <location>
        <begin position="1"/>
        <end position="23"/>
    </location>
</feature>
<dbReference type="InterPro" id="IPR010321">
    <property type="entry name" value="DUF922"/>
</dbReference>
<dbReference type="RefSeq" id="WP_068355910.1">
    <property type="nucleotide sequence ID" value="NZ_CP019337.1"/>
</dbReference>
<dbReference type="KEGG" id="prn:BW723_08705"/>
<reference evidence="3" key="1">
    <citation type="submission" date="2016-02" db="EMBL/GenBank/DDBJ databases">
        <title>Paenibacillus sp. LPB0068, isolated from Crassostrea gigas.</title>
        <authorList>
            <person name="Shin S.-K."/>
            <person name="Yi H."/>
        </authorList>
    </citation>
    <scope>NUCLEOTIDE SEQUENCE [LARGE SCALE GENOMIC DNA]</scope>
    <source>
        <strain evidence="3">KCTC 23969</strain>
    </source>
</reference>
<proteinExistence type="predicted"/>
<dbReference type="Proteomes" id="UP000092612">
    <property type="component" value="Unassembled WGS sequence"/>
</dbReference>
<keyword evidence="3" id="KW-1185">Reference proteome</keyword>
<evidence type="ECO:0000256" key="1">
    <source>
        <dbReference type="SAM" id="SignalP"/>
    </source>
</evidence>
<accession>A0A1B8U718</accession>
<protein>
    <recommendedName>
        <fullName evidence="4">DUF922 domain-containing protein</fullName>
    </recommendedName>
</protein>
<feature type="chain" id="PRO_5008616078" description="DUF922 domain-containing protein" evidence="1">
    <location>
        <begin position="24"/>
        <end position="186"/>
    </location>
</feature>